<evidence type="ECO:0000313" key="8">
    <source>
        <dbReference type="Proteomes" id="UP000001818"/>
    </source>
</evidence>
<evidence type="ECO:0000259" key="6">
    <source>
        <dbReference type="PROSITE" id="PS51352"/>
    </source>
</evidence>
<reference evidence="7 8" key="1">
    <citation type="submission" date="2006-03" db="EMBL/GenBank/DDBJ databases">
        <title>Complete sequence of Rhodopseudomonas palustris BisB5.</title>
        <authorList>
            <consortium name="US DOE Joint Genome Institute"/>
            <person name="Copeland A."/>
            <person name="Lucas S."/>
            <person name="Lapidus A."/>
            <person name="Barry K."/>
            <person name="Detter J.C."/>
            <person name="Glavina del Rio T."/>
            <person name="Hammon N."/>
            <person name="Israni S."/>
            <person name="Dalin E."/>
            <person name="Tice H."/>
            <person name="Pitluck S."/>
            <person name="Chain P."/>
            <person name="Malfatti S."/>
            <person name="Shin M."/>
            <person name="Vergez L."/>
            <person name="Schmutz J."/>
            <person name="Larimer F."/>
            <person name="Land M."/>
            <person name="Hauser L."/>
            <person name="Pelletier D.A."/>
            <person name="Kyrpides N."/>
            <person name="Lykidis A."/>
            <person name="Oda Y."/>
            <person name="Harwood C.S."/>
            <person name="Richardson P."/>
        </authorList>
    </citation>
    <scope>NUCLEOTIDE SEQUENCE [LARGE SCALE GENOMIC DNA]</scope>
    <source>
        <strain evidence="7 8">BisB5</strain>
    </source>
</reference>
<dbReference type="STRING" id="316057.RPD_4198"/>
<dbReference type="PROSITE" id="PS51318">
    <property type="entry name" value="TAT"/>
    <property type="match status" value="1"/>
</dbReference>
<dbReference type="SUPFAM" id="SSF52833">
    <property type="entry name" value="Thioredoxin-like"/>
    <property type="match status" value="1"/>
</dbReference>
<evidence type="ECO:0000256" key="1">
    <source>
        <dbReference type="ARBA" id="ARBA00022729"/>
    </source>
</evidence>
<feature type="chain" id="PRO_5004181679" evidence="5">
    <location>
        <begin position="48"/>
        <end position="236"/>
    </location>
</feature>
<evidence type="ECO:0000256" key="5">
    <source>
        <dbReference type="SAM" id="SignalP"/>
    </source>
</evidence>
<dbReference type="HOGENOM" id="CLU_000288_47_4_5"/>
<organism evidence="7 8">
    <name type="scientific">Rhodopseudomonas palustris (strain BisB5)</name>
    <dbReference type="NCBI Taxonomy" id="316057"/>
    <lineage>
        <taxon>Bacteria</taxon>
        <taxon>Pseudomonadati</taxon>
        <taxon>Pseudomonadota</taxon>
        <taxon>Alphaproteobacteria</taxon>
        <taxon>Hyphomicrobiales</taxon>
        <taxon>Nitrobacteraceae</taxon>
        <taxon>Rhodopseudomonas</taxon>
    </lineage>
</organism>
<gene>
    <name evidence="7" type="ordered locus">RPD_4198</name>
</gene>
<sequence precursor="true">MIASPADPGHKGQSRNQRLEPIMITRRSALMTALSLAPALAASRAWAAPAASAPDDNVLSTESVLRDPEIPVAGNPDGDITIVEYSDFRCSYCKKVHPDLMRVVQEDGKVRMVFKDWPIFGGISVDAAKMVLASKYQGKYLEAHNALIRTSSKLTESGIGEILGAGGVDVARATKDLETNRAAIEATLARNDAQAKAFGFQGTPAFIIGRFRVPGVLDVAMFKQAIKDARAAAQKK</sequence>
<feature type="signal peptide" evidence="5">
    <location>
        <begin position="1"/>
        <end position="47"/>
    </location>
</feature>
<dbReference type="eggNOG" id="COG1651">
    <property type="taxonomic scope" value="Bacteria"/>
</dbReference>
<dbReference type="InterPro" id="IPR013766">
    <property type="entry name" value="Thioredoxin_domain"/>
</dbReference>
<dbReference type="InterPro" id="IPR036249">
    <property type="entry name" value="Thioredoxin-like_sf"/>
</dbReference>
<evidence type="ECO:0000256" key="4">
    <source>
        <dbReference type="ARBA" id="ARBA00023284"/>
    </source>
</evidence>
<keyword evidence="4" id="KW-0676">Redox-active center</keyword>
<dbReference type="Gene3D" id="3.40.30.10">
    <property type="entry name" value="Glutaredoxin"/>
    <property type="match status" value="1"/>
</dbReference>
<dbReference type="PROSITE" id="PS51352">
    <property type="entry name" value="THIOREDOXIN_2"/>
    <property type="match status" value="1"/>
</dbReference>
<evidence type="ECO:0000256" key="3">
    <source>
        <dbReference type="ARBA" id="ARBA00023157"/>
    </source>
</evidence>
<dbReference type="GO" id="GO:0016491">
    <property type="term" value="F:oxidoreductase activity"/>
    <property type="evidence" value="ECO:0007669"/>
    <property type="project" value="UniProtKB-KW"/>
</dbReference>
<dbReference type="Pfam" id="PF01323">
    <property type="entry name" value="DSBA"/>
    <property type="match status" value="1"/>
</dbReference>
<name>Q130S4_RHOPS</name>
<dbReference type="CDD" id="cd03023">
    <property type="entry name" value="DsbA_Com1_like"/>
    <property type="match status" value="1"/>
</dbReference>
<dbReference type="EMBL" id="CP000283">
    <property type="protein sequence ID" value="ABE41415.1"/>
    <property type="molecule type" value="Genomic_DNA"/>
</dbReference>
<keyword evidence="1 5" id="KW-0732">Signal</keyword>
<evidence type="ECO:0000313" key="7">
    <source>
        <dbReference type="EMBL" id="ABE41415.1"/>
    </source>
</evidence>
<accession>Q130S4</accession>
<keyword evidence="2" id="KW-0560">Oxidoreductase</keyword>
<protein>
    <submittedName>
        <fullName evidence="7">DSBA oxidoreductase</fullName>
    </submittedName>
</protein>
<keyword evidence="3" id="KW-1015">Disulfide bond</keyword>
<dbReference type="InterPro" id="IPR006311">
    <property type="entry name" value="TAT_signal"/>
</dbReference>
<dbReference type="AlphaFoldDB" id="Q130S4"/>
<dbReference type="InterPro" id="IPR001853">
    <property type="entry name" value="DSBA-like_thioredoxin_dom"/>
</dbReference>
<feature type="domain" description="Thioredoxin" evidence="6">
    <location>
        <begin position="42"/>
        <end position="231"/>
    </location>
</feature>
<dbReference type="PANTHER" id="PTHR13887:SF14">
    <property type="entry name" value="DISULFIDE BOND FORMATION PROTEIN D"/>
    <property type="match status" value="1"/>
</dbReference>
<dbReference type="PANTHER" id="PTHR13887">
    <property type="entry name" value="GLUTATHIONE S-TRANSFERASE KAPPA"/>
    <property type="match status" value="1"/>
</dbReference>
<proteinExistence type="predicted"/>
<dbReference type="Proteomes" id="UP000001818">
    <property type="component" value="Chromosome"/>
</dbReference>
<evidence type="ECO:0000256" key="2">
    <source>
        <dbReference type="ARBA" id="ARBA00023002"/>
    </source>
</evidence>
<dbReference type="KEGG" id="rpd:RPD_4198"/>